<dbReference type="InterPro" id="IPR032167">
    <property type="entry name" value="DUF5003"/>
</dbReference>
<protein>
    <submittedName>
        <fullName evidence="2">DUF5003 domain-containing protein</fullName>
    </submittedName>
</protein>
<reference evidence="1" key="3">
    <citation type="submission" date="2023-08" db="EMBL/GenBank/DDBJ databases">
        <title>Mucin Metabolism Genes Underlie the Key Renovations of Bacteroides xylanisolvens Genomes in Captive Great Apes.</title>
        <authorList>
            <person name="Nishida A.H."/>
        </authorList>
    </citation>
    <scope>NUCLEOTIDE SEQUENCE</scope>
    <source>
        <strain evidence="1">P19.10B</strain>
    </source>
</reference>
<dbReference type="Pfam" id="PF16394">
    <property type="entry name" value="DUF5003"/>
    <property type="match status" value="1"/>
</dbReference>
<dbReference type="Proteomes" id="UP000183766">
    <property type="component" value="Unassembled WGS sequence"/>
</dbReference>
<evidence type="ECO:0000313" key="2">
    <source>
        <dbReference type="EMBL" id="RHL41403.1"/>
    </source>
</evidence>
<gene>
    <name evidence="2" type="ORF">DW027_02675</name>
    <name evidence="1" type="ORF">LDZ35_11030</name>
    <name evidence="3" type="ORF">SAMN05216250_104143</name>
</gene>
<dbReference type="EMBL" id="QROO01000002">
    <property type="protein sequence ID" value="RHL41403.1"/>
    <property type="molecule type" value="Genomic_DNA"/>
</dbReference>
<reference evidence="3 4" key="1">
    <citation type="submission" date="2016-10" db="EMBL/GenBank/DDBJ databases">
        <authorList>
            <person name="de Groot N.N."/>
        </authorList>
    </citation>
    <scope>NUCLEOTIDE SEQUENCE [LARGE SCALE GENOMIC DNA]</scope>
    <source>
        <strain evidence="3 4">NLAE-zl-C202</strain>
    </source>
</reference>
<dbReference type="RefSeq" id="WP_004315960.1">
    <property type="nucleotide sequence ID" value="NZ_CABKPA010000034.1"/>
</dbReference>
<dbReference type="Proteomes" id="UP001197958">
    <property type="component" value="Unassembled WGS sequence"/>
</dbReference>
<evidence type="ECO:0000313" key="5">
    <source>
        <dbReference type="Proteomes" id="UP000284495"/>
    </source>
</evidence>
<dbReference type="Proteomes" id="UP000284495">
    <property type="component" value="Unassembled WGS sequence"/>
</dbReference>
<organism evidence="2 5">
    <name type="scientific">Bacteroides xylanisolvens</name>
    <dbReference type="NCBI Taxonomy" id="371601"/>
    <lineage>
        <taxon>Bacteria</taxon>
        <taxon>Pseudomonadati</taxon>
        <taxon>Bacteroidota</taxon>
        <taxon>Bacteroidia</taxon>
        <taxon>Bacteroidales</taxon>
        <taxon>Bacteroidaceae</taxon>
        <taxon>Bacteroides</taxon>
    </lineage>
</organism>
<dbReference type="EMBL" id="JAIWWW010000024">
    <property type="protein sequence ID" value="MCA4523742.1"/>
    <property type="molecule type" value="Genomic_DNA"/>
</dbReference>
<evidence type="ECO:0000313" key="3">
    <source>
        <dbReference type="EMBL" id="SFM40118.1"/>
    </source>
</evidence>
<name>A0A174HVP6_9BACE</name>
<evidence type="ECO:0000313" key="1">
    <source>
        <dbReference type="EMBL" id="MCA4523742.1"/>
    </source>
</evidence>
<dbReference type="EMBL" id="FOUM01000004">
    <property type="protein sequence ID" value="SFM40118.1"/>
    <property type="molecule type" value="Genomic_DNA"/>
</dbReference>
<dbReference type="AlphaFoldDB" id="A0A174HVP6"/>
<sequence>MRKFKQRNLVAHIRKFSLESCFTALFMALCISACSDDDDAAKVVFPEKQTVNCVYGDTKELNFEANANWQLTSSATWCRFMNDGHEDYSLSGTAGKQTVTLKITDEVVAFDAPTVAHLTMMIGADKAIIADVVRDNKTRELKIYDMEGNEIQEIEVGYDDYKPFQVKANFRFAATNRPEWLEVAGNAIVGTVNEMTKGEVKVIDNPLYAKYVQNGTLTFADEDGVMSYSFPLVYKGMDPKKIKILNSNPWNWEVSLDGKTFIQTSSAGASASTTTSTYNKFIPYTVQALNDEVVPVYIQKVVEYGMVQMKIGEEDGVDWIKLEDDKKGNLRLKVNDSSEEREGYVLLLPQALYDEIKDELWENLIEMDMETYEQDIKYTYQQNNLLINFVQKEKKQEVAQAFKVTYFDSSWNTQEAICTKVTDTDIINLYPDVSDIYTMEWPSAQGGVTIDPLEGDFELEWNFKVMRNGEDITSEKICEGSDTSLNAFIEGTLTEEFHILIEKDGEIKKVLIVTPNYN</sequence>
<evidence type="ECO:0000313" key="4">
    <source>
        <dbReference type="Proteomes" id="UP000183766"/>
    </source>
</evidence>
<reference evidence="2 5" key="2">
    <citation type="submission" date="2018-08" db="EMBL/GenBank/DDBJ databases">
        <title>A genome reference for cultivated species of the human gut microbiota.</title>
        <authorList>
            <person name="Zou Y."/>
            <person name="Xue W."/>
            <person name="Luo G."/>
        </authorList>
    </citation>
    <scope>NUCLEOTIDE SEQUENCE [LARGE SCALE GENOMIC DNA]</scope>
    <source>
        <strain evidence="2 5">AF38-2</strain>
    </source>
</reference>
<accession>A0A174HVP6</accession>
<proteinExistence type="predicted"/>